<accession>A0AAC9AW13</accession>
<evidence type="ECO:0000256" key="6">
    <source>
        <dbReference type="SAM" id="Phobius"/>
    </source>
</evidence>
<comment type="subcellular location">
    <subcellularLocation>
        <location evidence="1">Membrane</location>
        <topology evidence="1">Multi-pass membrane protein</topology>
    </subcellularLocation>
</comment>
<feature type="transmembrane region" description="Helical" evidence="6">
    <location>
        <begin position="282"/>
        <end position="304"/>
    </location>
</feature>
<feature type="transmembrane region" description="Helical" evidence="6">
    <location>
        <begin position="90"/>
        <end position="117"/>
    </location>
</feature>
<dbReference type="GO" id="GO:0016020">
    <property type="term" value="C:membrane"/>
    <property type="evidence" value="ECO:0007669"/>
    <property type="project" value="UniProtKB-SubCell"/>
</dbReference>
<dbReference type="InterPro" id="IPR036259">
    <property type="entry name" value="MFS_trans_sf"/>
</dbReference>
<dbReference type="AlphaFoldDB" id="A0AAC9AW13"/>
<evidence type="ECO:0000313" key="9">
    <source>
        <dbReference type="Proteomes" id="UP000076088"/>
    </source>
</evidence>
<dbReference type="Pfam" id="PF07690">
    <property type="entry name" value="MFS_1"/>
    <property type="match status" value="1"/>
</dbReference>
<feature type="transmembrane region" description="Helical" evidence="6">
    <location>
        <begin position="415"/>
        <end position="435"/>
    </location>
</feature>
<feature type="transmembrane region" description="Helical" evidence="6">
    <location>
        <begin position="149"/>
        <end position="170"/>
    </location>
</feature>
<feature type="domain" description="Major facilitator superfamily (MFS) profile" evidence="7">
    <location>
        <begin position="23"/>
        <end position="442"/>
    </location>
</feature>
<sequence>MGKGKPMTGTEAPAGERPFPVYPVGLLFLIFTLNFLDRQILNILAEPIKQDLGLADWQIGALTGLAFALLYTTFGIPVARLADRYHRGKIIAVSLFIWSGFTALSGLATSFVQLLLFRIGVGMGEAGCSPATQSLIGDITSKTVRARALAIYALGVPVGSLLGMVVGGLAVDAWGWRNALLLAGLPGLLVAVLAFLTLRDPRSALRDAGSVAKAEERDAIPTFREACCELAGKRSFWWLAGGAALTSFVGYGHLSFYASFFMRNHQGDVAALADWLGLGTTGALGIALGLLLGVGGALGTYGGGAVADHHIGRGPGVYAVIPAIGTLLAIPFFVLAFTLESGLASLVCLLLPTIFKNMWYGPVFACVQSIVHERSRATAMAVFLLILNACGIGAGPISIGLLSDALAATLGPAEGLRWAMIILTAVSALAGLCFFQARKSIANDQGSTP</sequence>
<evidence type="ECO:0000256" key="3">
    <source>
        <dbReference type="ARBA" id="ARBA00022692"/>
    </source>
</evidence>
<evidence type="ECO:0000259" key="7">
    <source>
        <dbReference type="PROSITE" id="PS50850"/>
    </source>
</evidence>
<feature type="transmembrane region" description="Helical" evidence="6">
    <location>
        <begin position="57"/>
        <end position="78"/>
    </location>
</feature>
<evidence type="ECO:0000256" key="2">
    <source>
        <dbReference type="ARBA" id="ARBA00022448"/>
    </source>
</evidence>
<organism evidence="8 9">
    <name type="scientific">Sphingopyxis macrogoltabida</name>
    <name type="common">Sphingomonas macrogoltabidus</name>
    <dbReference type="NCBI Taxonomy" id="33050"/>
    <lineage>
        <taxon>Bacteria</taxon>
        <taxon>Pseudomonadati</taxon>
        <taxon>Pseudomonadota</taxon>
        <taxon>Alphaproteobacteria</taxon>
        <taxon>Sphingomonadales</taxon>
        <taxon>Sphingomonadaceae</taxon>
        <taxon>Sphingopyxis</taxon>
    </lineage>
</organism>
<feature type="transmembrane region" description="Helical" evidence="6">
    <location>
        <begin position="316"/>
        <end position="337"/>
    </location>
</feature>
<dbReference type="InterPro" id="IPR020846">
    <property type="entry name" value="MFS_dom"/>
</dbReference>
<keyword evidence="3 6" id="KW-0812">Transmembrane</keyword>
<proteinExistence type="predicted"/>
<protein>
    <recommendedName>
        <fullName evidence="7">Major facilitator superfamily (MFS) profile domain-containing protein</fullName>
    </recommendedName>
</protein>
<reference evidence="8 9" key="2">
    <citation type="journal article" date="2016" name="Genome Announc.">
        <title>Complete Genome Sequence of Sphingopyxis macrogoltabida Strain 203N (NBRC 111659), a Polyethylene Glycol Degrader.</title>
        <authorList>
            <person name="Ohtsubo Y."/>
            <person name="Nonoyama S."/>
            <person name="Nagata Y."/>
            <person name="Numata M."/>
            <person name="Tsuchikane K."/>
            <person name="Hosoyama A."/>
            <person name="Yamazoe A."/>
            <person name="Tsuda M."/>
            <person name="Fujita N."/>
            <person name="Kawai F."/>
        </authorList>
    </citation>
    <scope>NUCLEOTIDE SEQUENCE [LARGE SCALE GENOMIC DNA]</scope>
    <source>
        <strain evidence="8 9">203N</strain>
    </source>
</reference>
<feature type="transmembrane region" description="Helical" evidence="6">
    <location>
        <begin position="176"/>
        <end position="196"/>
    </location>
</feature>
<dbReference type="GO" id="GO:0022857">
    <property type="term" value="F:transmembrane transporter activity"/>
    <property type="evidence" value="ECO:0007669"/>
    <property type="project" value="InterPro"/>
</dbReference>
<feature type="transmembrane region" description="Helical" evidence="6">
    <location>
        <begin position="236"/>
        <end position="262"/>
    </location>
</feature>
<evidence type="ECO:0000256" key="5">
    <source>
        <dbReference type="ARBA" id="ARBA00023136"/>
    </source>
</evidence>
<dbReference type="PROSITE" id="PS50850">
    <property type="entry name" value="MFS"/>
    <property type="match status" value="1"/>
</dbReference>
<name>A0AAC9AW13_SPHMC</name>
<dbReference type="KEGG" id="smaz:LH19_17680"/>
<feature type="transmembrane region" description="Helical" evidence="6">
    <location>
        <begin position="379"/>
        <end position="403"/>
    </location>
</feature>
<feature type="transmembrane region" description="Helical" evidence="6">
    <location>
        <begin position="20"/>
        <end position="36"/>
    </location>
</feature>
<evidence type="ECO:0000256" key="4">
    <source>
        <dbReference type="ARBA" id="ARBA00022989"/>
    </source>
</evidence>
<dbReference type="Gene3D" id="1.20.1250.20">
    <property type="entry name" value="MFS general substrate transporter like domains"/>
    <property type="match status" value="1"/>
</dbReference>
<evidence type="ECO:0000256" key="1">
    <source>
        <dbReference type="ARBA" id="ARBA00004141"/>
    </source>
</evidence>
<keyword evidence="9" id="KW-1185">Reference proteome</keyword>
<keyword evidence="2" id="KW-0813">Transport</keyword>
<dbReference type="InterPro" id="IPR044770">
    <property type="entry name" value="MFS_spinster-like"/>
</dbReference>
<dbReference type="EMBL" id="CP013344">
    <property type="protein sequence ID" value="AMU90959.1"/>
    <property type="molecule type" value="Genomic_DNA"/>
</dbReference>
<dbReference type="Proteomes" id="UP000076088">
    <property type="component" value="Chromosome"/>
</dbReference>
<dbReference type="PANTHER" id="PTHR23505:SF79">
    <property type="entry name" value="PROTEIN SPINSTER"/>
    <property type="match status" value="1"/>
</dbReference>
<feature type="transmembrane region" description="Helical" evidence="6">
    <location>
        <begin position="343"/>
        <end position="367"/>
    </location>
</feature>
<dbReference type="InterPro" id="IPR011701">
    <property type="entry name" value="MFS"/>
</dbReference>
<keyword evidence="4 6" id="KW-1133">Transmembrane helix</keyword>
<dbReference type="SUPFAM" id="SSF103473">
    <property type="entry name" value="MFS general substrate transporter"/>
    <property type="match status" value="1"/>
</dbReference>
<dbReference type="CDD" id="cd17328">
    <property type="entry name" value="MFS_spinster_like"/>
    <property type="match status" value="1"/>
</dbReference>
<keyword evidence="5 6" id="KW-0472">Membrane</keyword>
<evidence type="ECO:0000313" key="8">
    <source>
        <dbReference type="EMBL" id="AMU90959.1"/>
    </source>
</evidence>
<gene>
    <name evidence="8" type="ORF">ATM17_18245</name>
</gene>
<reference evidence="9" key="1">
    <citation type="submission" date="2015-11" db="EMBL/GenBank/DDBJ databases">
        <title>Complete genome sequence of a polyethylene-glycol degrader Sphingopyxis macrogoltabida 203N (NBRC 111659).</title>
        <authorList>
            <person name="Yoshiyuki O."/>
            <person name="Shouta N."/>
            <person name="Nagata Y."/>
            <person name="Numata M."/>
            <person name="Tsuchikane K."/>
            <person name="Hosoyama A."/>
            <person name="Yamazoe A."/>
            <person name="Tsuda M."/>
            <person name="Fujita N."/>
            <person name="Kawai F."/>
        </authorList>
    </citation>
    <scope>NUCLEOTIDE SEQUENCE [LARGE SCALE GENOMIC DNA]</scope>
    <source>
        <strain evidence="9">203N</strain>
    </source>
</reference>
<dbReference type="PANTHER" id="PTHR23505">
    <property type="entry name" value="SPINSTER"/>
    <property type="match status" value="1"/>
</dbReference>